<dbReference type="KEGG" id="hyh:D3Y59_14520"/>
<dbReference type="RefSeq" id="WP_119445696.1">
    <property type="nucleotide sequence ID" value="NZ_CP032317.1"/>
</dbReference>
<feature type="transmembrane region" description="Helical" evidence="1">
    <location>
        <begin position="42"/>
        <end position="62"/>
    </location>
</feature>
<gene>
    <name evidence="2" type="ORF">D3Y59_14520</name>
</gene>
<evidence type="ECO:0000256" key="1">
    <source>
        <dbReference type="SAM" id="Phobius"/>
    </source>
</evidence>
<keyword evidence="1" id="KW-1133">Transmembrane helix</keyword>
<keyword evidence="3" id="KW-1185">Reference proteome</keyword>
<reference evidence="2 3" key="1">
    <citation type="submission" date="2018-09" db="EMBL/GenBank/DDBJ databases">
        <title>Hymenobacter medium sp. nov., isolated from R2A medium.</title>
        <authorList>
            <person name="Yingchao G."/>
        </authorList>
    </citation>
    <scope>NUCLEOTIDE SEQUENCE [LARGE SCALE GENOMIC DNA]</scope>
    <source>
        <strain evidence="3">sh-6</strain>
    </source>
</reference>
<accession>A0A3B7R2B0</accession>
<dbReference type="EMBL" id="CP032317">
    <property type="protein sequence ID" value="AYA38145.1"/>
    <property type="molecule type" value="Genomic_DNA"/>
</dbReference>
<evidence type="ECO:0000313" key="3">
    <source>
        <dbReference type="Proteomes" id="UP000262802"/>
    </source>
</evidence>
<proteinExistence type="predicted"/>
<name>A0A3B7R2B0_9BACT</name>
<organism evidence="2 3">
    <name type="scientific">Hymenobacter oligotrophus</name>
    <dbReference type="NCBI Taxonomy" id="2319843"/>
    <lineage>
        <taxon>Bacteria</taxon>
        <taxon>Pseudomonadati</taxon>
        <taxon>Bacteroidota</taxon>
        <taxon>Cytophagia</taxon>
        <taxon>Cytophagales</taxon>
        <taxon>Hymenobacteraceae</taxon>
        <taxon>Hymenobacter</taxon>
    </lineage>
</organism>
<feature type="transmembrane region" description="Helical" evidence="1">
    <location>
        <begin position="83"/>
        <end position="102"/>
    </location>
</feature>
<sequence>MKLFLAILVLAAVVQLLLPWWTLAAAALLLGALLARRGGQAFGAGFGGAALGWLLPAGYLYVRNGGHLANRVAELLPLGGQGWAVVLVAAVIAGLVGALAALTGCWLRQAISPTSADTVSA</sequence>
<keyword evidence="1" id="KW-0812">Transmembrane</keyword>
<keyword evidence="1" id="KW-0472">Membrane</keyword>
<evidence type="ECO:0000313" key="2">
    <source>
        <dbReference type="EMBL" id="AYA38145.1"/>
    </source>
</evidence>
<dbReference type="AlphaFoldDB" id="A0A3B7R2B0"/>
<protein>
    <submittedName>
        <fullName evidence="2">Uncharacterized protein</fullName>
    </submittedName>
</protein>
<dbReference type="Proteomes" id="UP000262802">
    <property type="component" value="Chromosome"/>
</dbReference>